<evidence type="ECO:0000313" key="3">
    <source>
        <dbReference type="Proteomes" id="UP000626148"/>
    </source>
</evidence>
<keyword evidence="1" id="KW-0472">Membrane</keyword>
<dbReference type="AlphaFoldDB" id="A0A918KU65"/>
<reference evidence="2" key="2">
    <citation type="submission" date="2020-09" db="EMBL/GenBank/DDBJ databases">
        <authorList>
            <person name="Sun Q."/>
            <person name="Kim S."/>
        </authorList>
    </citation>
    <scope>NUCLEOTIDE SEQUENCE</scope>
    <source>
        <strain evidence="2">KCTC 22169</strain>
    </source>
</reference>
<evidence type="ECO:0000256" key="1">
    <source>
        <dbReference type="SAM" id="Phobius"/>
    </source>
</evidence>
<organism evidence="2 3">
    <name type="scientific">Saccharospirillum salsuginis</name>
    <dbReference type="NCBI Taxonomy" id="418750"/>
    <lineage>
        <taxon>Bacteria</taxon>
        <taxon>Pseudomonadati</taxon>
        <taxon>Pseudomonadota</taxon>
        <taxon>Gammaproteobacteria</taxon>
        <taxon>Oceanospirillales</taxon>
        <taxon>Saccharospirillaceae</taxon>
        <taxon>Saccharospirillum</taxon>
    </lineage>
</organism>
<protein>
    <recommendedName>
        <fullName evidence="4">DUF2007 domain-containing protein</fullName>
    </recommendedName>
</protein>
<reference evidence="2" key="1">
    <citation type="journal article" date="2014" name="Int. J. Syst. Evol. Microbiol.">
        <title>Complete genome sequence of Corynebacterium casei LMG S-19264T (=DSM 44701T), isolated from a smear-ripened cheese.</title>
        <authorList>
            <consortium name="US DOE Joint Genome Institute (JGI-PGF)"/>
            <person name="Walter F."/>
            <person name="Albersmeier A."/>
            <person name="Kalinowski J."/>
            <person name="Ruckert C."/>
        </authorList>
    </citation>
    <scope>NUCLEOTIDE SEQUENCE</scope>
    <source>
        <strain evidence="2">KCTC 22169</strain>
    </source>
</reference>
<comment type="caution">
    <text evidence="2">The sequence shown here is derived from an EMBL/GenBank/DDBJ whole genome shotgun (WGS) entry which is preliminary data.</text>
</comment>
<dbReference type="Pfam" id="PF19661">
    <property type="entry name" value="DUF6164"/>
    <property type="match status" value="1"/>
</dbReference>
<keyword evidence="1" id="KW-1133">Transmembrane helix</keyword>
<accession>A0A918KU65</accession>
<evidence type="ECO:0000313" key="2">
    <source>
        <dbReference type="EMBL" id="GGX73556.1"/>
    </source>
</evidence>
<gene>
    <name evidence="2" type="ORF">GCM10007392_46270</name>
</gene>
<name>A0A918KU65_9GAMM</name>
<dbReference type="Proteomes" id="UP000626148">
    <property type="component" value="Unassembled WGS sequence"/>
</dbReference>
<sequence>MAKLLFRLNGVTDEEADDVRQLLDDHDLEYYETSAGRWGFSVAAIWLVDNDDFPAARDLLDDYQAERRERVRGDYDRAQKEGRAETLWQRWREDPVTLILVLVGLGVVIGLSTVPFFKFMGWV</sequence>
<dbReference type="InterPro" id="IPR046162">
    <property type="entry name" value="DUF6164"/>
</dbReference>
<dbReference type="RefSeq" id="WP_189613300.1">
    <property type="nucleotide sequence ID" value="NZ_BMXR01000017.1"/>
</dbReference>
<keyword evidence="3" id="KW-1185">Reference proteome</keyword>
<dbReference type="EMBL" id="BMXR01000017">
    <property type="protein sequence ID" value="GGX73556.1"/>
    <property type="molecule type" value="Genomic_DNA"/>
</dbReference>
<evidence type="ECO:0008006" key="4">
    <source>
        <dbReference type="Google" id="ProtNLM"/>
    </source>
</evidence>
<feature type="transmembrane region" description="Helical" evidence="1">
    <location>
        <begin position="96"/>
        <end position="117"/>
    </location>
</feature>
<proteinExistence type="predicted"/>
<keyword evidence="1" id="KW-0812">Transmembrane</keyword>